<evidence type="ECO:0000256" key="2">
    <source>
        <dbReference type="ARBA" id="ARBA00023125"/>
    </source>
</evidence>
<sequence>MNDKMTFHRIASSIAGATGCTDEEAALFLRALLDKATEALARGERVTIAGIGTFAPGEPSQEAVVWAPDPLLAETVNEPFAAFEPVALAAGVSEDDLTEKSAPDVTAVHAAVEATQAEAGIDNAVAADEDKTAEDKAEANAPGDKPEIEEAACADSGAGIPAVPAEAEVEAEADIIADSAPEMLEAQVVIPAAAETVVLPVADNKPEAPVEKKYSESAERLKKQFFSDDDDSSSDNREPIIVYRDRTGLNPWLMLLVGVIVGMALGYLLSITLGYLSNTSDTTYDDSADDEEMVEETTPADGFITEIADEPQTTEPVAEHEVSAPEKTESADAVAPSVKAQTSAPKVVTDTVSGHRYLTTMARKYYGNHCFWVYIYEENADKIGNPDRIRPGTVVVIPPASKYNIDASDPASVRRATAKIGEIERRTKGRR</sequence>
<evidence type="ECO:0000256" key="4">
    <source>
        <dbReference type="SAM" id="Phobius"/>
    </source>
</evidence>
<keyword evidence="4" id="KW-1133">Transmembrane helix</keyword>
<name>A0A4S2FYX5_9BACT</name>
<reference evidence="5 6" key="1">
    <citation type="submission" date="2019-04" db="EMBL/GenBank/DDBJ databases">
        <title>Microbes associate with the intestines of laboratory mice.</title>
        <authorList>
            <person name="Navarre W."/>
            <person name="Wong E."/>
            <person name="Huang K."/>
            <person name="Tropini C."/>
            <person name="Ng K."/>
            <person name="Yu B."/>
        </authorList>
    </citation>
    <scope>NUCLEOTIDE SEQUENCE [LARGE SCALE GENOMIC DNA]</scope>
    <source>
        <strain evidence="5 6">NM06_A21</strain>
    </source>
</reference>
<dbReference type="RefSeq" id="WP_135993086.1">
    <property type="nucleotide sequence ID" value="NZ_CARMWJ010000003.1"/>
</dbReference>
<dbReference type="InterPro" id="IPR036779">
    <property type="entry name" value="LysM_dom_sf"/>
</dbReference>
<dbReference type="GO" id="GO:0003677">
    <property type="term" value="F:DNA binding"/>
    <property type="evidence" value="ECO:0007669"/>
    <property type="project" value="UniProtKB-KW"/>
</dbReference>
<gene>
    <name evidence="5" type="ORF">E5333_06245</name>
</gene>
<organism evidence="5 6">
    <name type="scientific">Muribaculum intestinale</name>
    <dbReference type="NCBI Taxonomy" id="1796646"/>
    <lineage>
        <taxon>Bacteria</taxon>
        <taxon>Pseudomonadati</taxon>
        <taxon>Bacteroidota</taxon>
        <taxon>Bacteroidia</taxon>
        <taxon>Bacteroidales</taxon>
        <taxon>Muribaculaceae</taxon>
        <taxon>Muribaculum</taxon>
    </lineage>
</organism>
<feature type="compositionally biased region" description="Basic and acidic residues" evidence="3">
    <location>
        <begin position="128"/>
        <end position="146"/>
    </location>
</feature>
<evidence type="ECO:0000313" key="5">
    <source>
        <dbReference type="EMBL" id="TGY74522.1"/>
    </source>
</evidence>
<dbReference type="PROSITE" id="PS51257">
    <property type="entry name" value="PROKAR_LIPOPROTEIN"/>
    <property type="match status" value="1"/>
</dbReference>
<dbReference type="SUPFAM" id="SSF47729">
    <property type="entry name" value="IHF-like DNA-binding proteins"/>
    <property type="match status" value="1"/>
</dbReference>
<dbReference type="Gene3D" id="4.10.520.10">
    <property type="entry name" value="IHF-like DNA-binding proteins"/>
    <property type="match status" value="1"/>
</dbReference>
<feature type="transmembrane region" description="Helical" evidence="4">
    <location>
        <begin position="252"/>
        <end position="276"/>
    </location>
</feature>
<dbReference type="Pfam" id="PF00216">
    <property type="entry name" value="Bac_DNA_binding"/>
    <property type="match status" value="1"/>
</dbReference>
<dbReference type="Gene3D" id="3.10.350.10">
    <property type="entry name" value="LysM domain"/>
    <property type="match status" value="1"/>
</dbReference>
<dbReference type="InterPro" id="IPR000119">
    <property type="entry name" value="Hist_DNA-bd"/>
</dbReference>
<feature type="region of interest" description="Disordered" evidence="3">
    <location>
        <begin position="126"/>
        <end position="146"/>
    </location>
</feature>
<dbReference type="GO" id="GO:0030527">
    <property type="term" value="F:structural constituent of chromatin"/>
    <property type="evidence" value="ECO:0007669"/>
    <property type="project" value="InterPro"/>
</dbReference>
<dbReference type="EMBL" id="SRYD01000020">
    <property type="protein sequence ID" value="TGY74522.1"/>
    <property type="molecule type" value="Genomic_DNA"/>
</dbReference>
<evidence type="ECO:0000256" key="3">
    <source>
        <dbReference type="SAM" id="MobiDB-lite"/>
    </source>
</evidence>
<accession>A0A4S2FYX5</accession>
<evidence type="ECO:0008006" key="7">
    <source>
        <dbReference type="Google" id="ProtNLM"/>
    </source>
</evidence>
<proteinExistence type="inferred from homology"/>
<dbReference type="AlphaFoldDB" id="A0A4S2FYX5"/>
<comment type="similarity">
    <text evidence="1">Belongs to the bacterial histone-like protein family.</text>
</comment>
<comment type="caution">
    <text evidence="5">The sequence shown here is derived from an EMBL/GenBank/DDBJ whole genome shotgun (WGS) entry which is preliminary data.</text>
</comment>
<keyword evidence="2" id="KW-0238">DNA-binding</keyword>
<keyword evidence="4" id="KW-0472">Membrane</keyword>
<keyword evidence="4" id="KW-0812">Transmembrane</keyword>
<dbReference type="InterPro" id="IPR010992">
    <property type="entry name" value="IHF-like_DNA-bd_dom_sf"/>
</dbReference>
<evidence type="ECO:0000256" key="1">
    <source>
        <dbReference type="ARBA" id="ARBA00010529"/>
    </source>
</evidence>
<protein>
    <recommendedName>
        <fullName evidence="7">LysM domain-containing protein</fullName>
    </recommendedName>
</protein>
<dbReference type="Proteomes" id="UP000306630">
    <property type="component" value="Unassembled WGS sequence"/>
</dbReference>
<evidence type="ECO:0000313" key="6">
    <source>
        <dbReference type="Proteomes" id="UP000306630"/>
    </source>
</evidence>